<keyword evidence="2" id="KW-1185">Reference proteome</keyword>
<dbReference type="Proteomes" id="UP001589844">
    <property type="component" value="Unassembled WGS sequence"/>
</dbReference>
<evidence type="ECO:0008006" key="3">
    <source>
        <dbReference type="Google" id="ProtNLM"/>
    </source>
</evidence>
<protein>
    <recommendedName>
        <fullName evidence="3">Solute-binding protein family 3/N-terminal domain-containing protein</fullName>
    </recommendedName>
</protein>
<evidence type="ECO:0000313" key="2">
    <source>
        <dbReference type="Proteomes" id="UP001589844"/>
    </source>
</evidence>
<name>A0ABV6IDT2_9BURK</name>
<accession>A0ABV6IDT2</accession>
<proteinExistence type="predicted"/>
<dbReference type="EMBL" id="JBHLXJ010000009">
    <property type="protein sequence ID" value="MFC0349986.1"/>
    <property type="molecule type" value="Genomic_DNA"/>
</dbReference>
<evidence type="ECO:0000313" key="1">
    <source>
        <dbReference type="EMBL" id="MFC0349986.1"/>
    </source>
</evidence>
<dbReference type="SUPFAM" id="SSF53850">
    <property type="entry name" value="Periplasmic binding protein-like II"/>
    <property type="match status" value="1"/>
</dbReference>
<dbReference type="RefSeq" id="WP_390211838.1">
    <property type="nucleotide sequence ID" value="NZ_JBHLXJ010000009.1"/>
</dbReference>
<organism evidence="1 2">
    <name type="scientific">Undibacterium danionis</name>
    <dbReference type="NCBI Taxonomy" id="1812100"/>
    <lineage>
        <taxon>Bacteria</taxon>
        <taxon>Pseudomonadati</taxon>
        <taxon>Pseudomonadota</taxon>
        <taxon>Betaproteobacteria</taxon>
        <taxon>Burkholderiales</taxon>
        <taxon>Oxalobacteraceae</taxon>
        <taxon>Undibacterium</taxon>
    </lineage>
</organism>
<comment type="caution">
    <text evidence="1">The sequence shown here is derived from an EMBL/GenBank/DDBJ whole genome shotgun (WGS) entry which is preliminary data.</text>
</comment>
<sequence>MQSPKRNLLCLFSTAPILLLICCLGIDSVHARCSRLIQVPLAAYSYTVIVKENQFSGILPDVLSGLEAKSRCRFSYTLVPKNRQEILFEKGKSDLLVNAVKTARRDSFGVFFPFVQLRAVAISLEGQLPPLHNAKDIIARSEIKLVIVRAYDYGPAYQAIVDDMSKLGRVVVEPDPISVAKLIRANPKYITIMAPTIFSGIVQSEPVLESLNGKIRFDKLDELQWTDSGVYISKVSLSPSDQIYLKAQFEKYANTDSIWKAYLNYYPPEVIKMGIRPRDTGH</sequence>
<gene>
    <name evidence="1" type="ORF">ACFFJH_09215</name>
</gene>
<reference evidence="1 2" key="1">
    <citation type="submission" date="2024-09" db="EMBL/GenBank/DDBJ databases">
        <authorList>
            <person name="Sun Q."/>
            <person name="Mori K."/>
        </authorList>
    </citation>
    <scope>NUCLEOTIDE SEQUENCE [LARGE SCALE GENOMIC DNA]</scope>
    <source>
        <strain evidence="1 2">CCM 8677</strain>
    </source>
</reference>